<dbReference type="Proteomes" id="UP000194236">
    <property type="component" value="Unassembled WGS sequence"/>
</dbReference>
<evidence type="ECO:0000256" key="8">
    <source>
        <dbReference type="SAM" id="Phobius"/>
    </source>
</evidence>
<sequence>MSYLFLMFMAEYFNFTYKLIDHNGDYGYQEVSNYNYTGLMESVISGDTLFAMGGLSVRMAYDNPFVQMSEEIKTSRITYMTLDSEPINVKGVILRPFGLLQRGNRNMPTGYGVNFIIQISWFSGLFLMAFYSTEIKSALTNLQSKRNIATLNEFCEKINDKSVVPLVVKGATLRSFFIEHQEENDIFEILSQNMEIVSSSTNGIERMVESRLQRKFKPTKIYAIIASYDTLEMLANRFGVKYFNFADTIASSVFTDRYGLLFSNNFTFTSYFNKCIRLAQAHGFFSKWHRKQYKLDVPWNSIDMMLNEIKRDHNVGFAEAKENSQILRIKNVAECFLLYICCMAITILTFITEILWKSIKISKPLMRKILLKRILKHEKLERTNSQEEKILPDIEDTISEFNQKQVALYGLLRRRGSQNL</sequence>
<comment type="subcellular location">
    <subcellularLocation>
        <location evidence="1">Cell membrane</location>
        <topology evidence="1">Multi-pass membrane protein</topology>
    </subcellularLocation>
</comment>
<proteinExistence type="predicted"/>
<dbReference type="OrthoDB" id="6498959at2759"/>
<evidence type="ECO:0000256" key="6">
    <source>
        <dbReference type="ARBA" id="ARBA00023170"/>
    </source>
</evidence>
<name>A0A1Y3B5S8_EURMA</name>
<evidence type="ECO:0000256" key="4">
    <source>
        <dbReference type="ARBA" id="ARBA00022989"/>
    </source>
</evidence>
<dbReference type="GO" id="GO:0005886">
    <property type="term" value="C:plasma membrane"/>
    <property type="evidence" value="ECO:0007669"/>
    <property type="project" value="UniProtKB-SubCell"/>
</dbReference>
<evidence type="ECO:0000313" key="10">
    <source>
        <dbReference type="Proteomes" id="UP000194236"/>
    </source>
</evidence>
<feature type="transmembrane region" description="Helical" evidence="8">
    <location>
        <begin position="336"/>
        <end position="356"/>
    </location>
</feature>
<gene>
    <name evidence="9" type="ORF">BLA29_005393</name>
</gene>
<dbReference type="AlphaFoldDB" id="A0A1Y3B5S8"/>
<dbReference type="EMBL" id="MUJZ01038739">
    <property type="protein sequence ID" value="OTF76179.1"/>
    <property type="molecule type" value="Genomic_DNA"/>
</dbReference>
<keyword evidence="10" id="KW-1185">Reference proteome</keyword>
<dbReference type="PANTHER" id="PTHR42643">
    <property type="entry name" value="IONOTROPIC RECEPTOR 20A-RELATED"/>
    <property type="match status" value="1"/>
</dbReference>
<evidence type="ECO:0000256" key="3">
    <source>
        <dbReference type="ARBA" id="ARBA00022692"/>
    </source>
</evidence>
<dbReference type="Gene3D" id="3.40.190.10">
    <property type="entry name" value="Periplasmic binding protein-like II"/>
    <property type="match status" value="1"/>
</dbReference>
<evidence type="ECO:0000256" key="2">
    <source>
        <dbReference type="ARBA" id="ARBA00022475"/>
    </source>
</evidence>
<keyword evidence="7" id="KW-0325">Glycoprotein</keyword>
<keyword evidence="2" id="KW-1003">Cell membrane</keyword>
<dbReference type="PANTHER" id="PTHR42643:SF24">
    <property type="entry name" value="IONOTROPIC RECEPTOR 60A"/>
    <property type="match status" value="1"/>
</dbReference>
<feature type="transmembrane region" description="Helical" evidence="8">
    <location>
        <begin position="111"/>
        <end position="131"/>
    </location>
</feature>
<evidence type="ECO:0000256" key="1">
    <source>
        <dbReference type="ARBA" id="ARBA00004651"/>
    </source>
</evidence>
<evidence type="ECO:0000256" key="5">
    <source>
        <dbReference type="ARBA" id="ARBA00023136"/>
    </source>
</evidence>
<evidence type="ECO:0008006" key="11">
    <source>
        <dbReference type="Google" id="ProtNLM"/>
    </source>
</evidence>
<keyword evidence="3 8" id="KW-0812">Transmembrane</keyword>
<dbReference type="InterPro" id="IPR052192">
    <property type="entry name" value="Insect_Ionotropic_Sensory_Rcpt"/>
</dbReference>
<evidence type="ECO:0000256" key="7">
    <source>
        <dbReference type="ARBA" id="ARBA00023180"/>
    </source>
</evidence>
<comment type="caution">
    <text evidence="9">The sequence shown here is derived from an EMBL/GenBank/DDBJ whole genome shotgun (WGS) entry which is preliminary data.</text>
</comment>
<organism evidence="9 10">
    <name type="scientific">Euroglyphus maynei</name>
    <name type="common">Mayne's house dust mite</name>
    <dbReference type="NCBI Taxonomy" id="6958"/>
    <lineage>
        <taxon>Eukaryota</taxon>
        <taxon>Metazoa</taxon>
        <taxon>Ecdysozoa</taxon>
        <taxon>Arthropoda</taxon>
        <taxon>Chelicerata</taxon>
        <taxon>Arachnida</taxon>
        <taxon>Acari</taxon>
        <taxon>Acariformes</taxon>
        <taxon>Sarcoptiformes</taxon>
        <taxon>Astigmata</taxon>
        <taxon>Psoroptidia</taxon>
        <taxon>Analgoidea</taxon>
        <taxon>Pyroglyphidae</taxon>
        <taxon>Pyroglyphinae</taxon>
        <taxon>Euroglyphus</taxon>
    </lineage>
</organism>
<keyword evidence="5 8" id="KW-0472">Membrane</keyword>
<protein>
    <recommendedName>
        <fullName evidence="11">Ionotropic glutamate receptor C-terminal domain-containing protein</fullName>
    </recommendedName>
</protein>
<accession>A0A1Y3B5S8</accession>
<keyword evidence="4 8" id="KW-1133">Transmembrane helix</keyword>
<keyword evidence="6" id="KW-0675">Receptor</keyword>
<dbReference type="SUPFAM" id="SSF53850">
    <property type="entry name" value="Periplasmic binding protein-like II"/>
    <property type="match status" value="1"/>
</dbReference>
<evidence type="ECO:0000313" key="9">
    <source>
        <dbReference type="EMBL" id="OTF76179.1"/>
    </source>
</evidence>
<reference evidence="9 10" key="1">
    <citation type="submission" date="2017-03" db="EMBL/GenBank/DDBJ databases">
        <title>Genome Survey of Euroglyphus maynei.</title>
        <authorList>
            <person name="Arlian L.G."/>
            <person name="Morgan M.S."/>
            <person name="Rider S.D."/>
        </authorList>
    </citation>
    <scope>NUCLEOTIDE SEQUENCE [LARGE SCALE GENOMIC DNA]</scope>
    <source>
        <strain evidence="9">Arlian Lab</strain>
        <tissue evidence="9">Whole body</tissue>
    </source>
</reference>